<reference evidence="7 8" key="1">
    <citation type="submission" date="2019-02" db="EMBL/GenBank/DDBJ databases">
        <title>Deep-cultivation of Planctomycetes and their phenomic and genomic characterization uncovers novel biology.</title>
        <authorList>
            <person name="Wiegand S."/>
            <person name="Jogler M."/>
            <person name="Boedeker C."/>
            <person name="Pinto D."/>
            <person name="Vollmers J."/>
            <person name="Rivas-Marin E."/>
            <person name="Kohn T."/>
            <person name="Peeters S.H."/>
            <person name="Heuer A."/>
            <person name="Rast P."/>
            <person name="Oberbeckmann S."/>
            <person name="Bunk B."/>
            <person name="Jeske O."/>
            <person name="Meyerdierks A."/>
            <person name="Storesund J.E."/>
            <person name="Kallscheuer N."/>
            <person name="Luecker S."/>
            <person name="Lage O.M."/>
            <person name="Pohl T."/>
            <person name="Merkel B.J."/>
            <person name="Hornburger P."/>
            <person name="Mueller R.-W."/>
            <person name="Bruemmer F."/>
            <person name="Labrenz M."/>
            <person name="Spormann A.M."/>
            <person name="Op den Camp H."/>
            <person name="Overmann J."/>
            <person name="Amann R."/>
            <person name="Jetten M.S.M."/>
            <person name="Mascher T."/>
            <person name="Medema M.H."/>
            <person name="Devos D.P."/>
            <person name="Kaster A.-K."/>
            <person name="Ovreas L."/>
            <person name="Rohde M."/>
            <person name="Galperin M.Y."/>
            <person name="Jogler C."/>
        </authorList>
    </citation>
    <scope>NUCLEOTIDE SEQUENCE [LARGE SCALE GENOMIC DNA]</scope>
    <source>
        <strain evidence="7 8">Pla175</strain>
    </source>
</reference>
<keyword evidence="4" id="KW-0106">Calcium</keyword>
<evidence type="ECO:0000256" key="2">
    <source>
        <dbReference type="ARBA" id="ARBA00022723"/>
    </source>
</evidence>
<dbReference type="EC" id="3.1.6.1" evidence="7"/>
<sequence precursor="true">MRPLLAYVFSALCAASQAIATGQPPAPAGREAARPNIVLIYADDIGYGDLSCYGAKKVATPNIDRLAAQGLRFTDAHSVASVCTPSRYSLLTGKYAFRQPGTGIASGVEGLLVDPARTTLPSMLKGSGYATGIVGKWHLGLGVKPTDYNGKIRPGPNDVGFEYAWIMPATGDRVPCVWVENDRVVNLDPTDPIKLDYRVKRGEPRSFVNGVPRIGEQTGGEAALWDDENISTVVAQKSNAFMERHQAGPFFLEVSTHNIHVPRVPNPRFIGKSDCGVRGDAIVELDWIVGEVLGKLEALGLADNTLVMFSSDNGGVLDDNGPDKVHGVGDPDGSNGHGPNGVLRGQKGTVWEGGTRVPMIARWPGHVRRGVSDALVSQVDLLASLAALTGESIPAGEAPDSENQLAALMGVDSTGRRSLVEQRNADLFGFRQGMWKLFPAVGRGKGGEARLYNLADDLGETNDLAADQPGRVKEMTDRFNQIVGDSVVQKSPRRRGAGK</sequence>
<dbReference type="SUPFAM" id="SSF53649">
    <property type="entry name" value="Alkaline phosphatase-like"/>
    <property type="match status" value="1"/>
</dbReference>
<feature type="domain" description="Sulfatase N-terminal" evidence="6">
    <location>
        <begin position="35"/>
        <end position="390"/>
    </location>
</feature>
<dbReference type="InterPro" id="IPR024607">
    <property type="entry name" value="Sulfatase_CS"/>
</dbReference>
<dbReference type="RefSeq" id="WP_145284568.1">
    <property type="nucleotide sequence ID" value="NZ_CP036291.1"/>
</dbReference>
<dbReference type="Gene3D" id="3.30.1120.10">
    <property type="match status" value="1"/>
</dbReference>
<dbReference type="PROSITE" id="PS00149">
    <property type="entry name" value="SULFATASE_2"/>
    <property type="match status" value="1"/>
</dbReference>
<evidence type="ECO:0000256" key="1">
    <source>
        <dbReference type="ARBA" id="ARBA00008779"/>
    </source>
</evidence>
<evidence type="ECO:0000256" key="3">
    <source>
        <dbReference type="ARBA" id="ARBA00022801"/>
    </source>
</evidence>
<protein>
    <submittedName>
        <fullName evidence="7">Arylsulfatase</fullName>
        <ecNumber evidence="7">3.1.6.1</ecNumber>
    </submittedName>
</protein>
<organism evidence="7 8">
    <name type="scientific">Pirellulimonas nuda</name>
    <dbReference type="NCBI Taxonomy" id="2528009"/>
    <lineage>
        <taxon>Bacteria</taxon>
        <taxon>Pseudomonadati</taxon>
        <taxon>Planctomycetota</taxon>
        <taxon>Planctomycetia</taxon>
        <taxon>Pirellulales</taxon>
        <taxon>Lacipirellulaceae</taxon>
        <taxon>Pirellulimonas</taxon>
    </lineage>
</organism>
<dbReference type="OrthoDB" id="9783154at2"/>
<dbReference type="PANTHER" id="PTHR42693:SF53">
    <property type="entry name" value="ENDO-4-O-SULFATASE"/>
    <property type="match status" value="1"/>
</dbReference>
<dbReference type="GO" id="GO:0004065">
    <property type="term" value="F:arylsulfatase activity"/>
    <property type="evidence" value="ECO:0007669"/>
    <property type="project" value="UniProtKB-EC"/>
</dbReference>
<dbReference type="EMBL" id="CP036291">
    <property type="protein sequence ID" value="QDU88963.1"/>
    <property type="molecule type" value="Genomic_DNA"/>
</dbReference>
<dbReference type="KEGG" id="pnd:Pla175_23470"/>
<dbReference type="Proteomes" id="UP000317429">
    <property type="component" value="Chromosome"/>
</dbReference>
<keyword evidence="2" id="KW-0479">Metal-binding</keyword>
<dbReference type="PANTHER" id="PTHR42693">
    <property type="entry name" value="ARYLSULFATASE FAMILY MEMBER"/>
    <property type="match status" value="1"/>
</dbReference>
<evidence type="ECO:0000313" key="7">
    <source>
        <dbReference type="EMBL" id="QDU88963.1"/>
    </source>
</evidence>
<dbReference type="AlphaFoldDB" id="A0A518DBX4"/>
<feature type="signal peptide" evidence="5">
    <location>
        <begin position="1"/>
        <end position="20"/>
    </location>
</feature>
<dbReference type="InterPro" id="IPR000917">
    <property type="entry name" value="Sulfatase_N"/>
</dbReference>
<feature type="chain" id="PRO_5021720062" evidence="5">
    <location>
        <begin position="21"/>
        <end position="499"/>
    </location>
</feature>
<dbReference type="GO" id="GO:0046872">
    <property type="term" value="F:metal ion binding"/>
    <property type="evidence" value="ECO:0007669"/>
    <property type="project" value="UniProtKB-KW"/>
</dbReference>
<dbReference type="InterPro" id="IPR050738">
    <property type="entry name" value="Sulfatase"/>
</dbReference>
<comment type="similarity">
    <text evidence="1">Belongs to the sulfatase family.</text>
</comment>
<gene>
    <name evidence="7" type="primary">atsA_46</name>
    <name evidence="7" type="ORF">Pla175_23470</name>
</gene>
<keyword evidence="5" id="KW-0732">Signal</keyword>
<name>A0A518DBX4_9BACT</name>
<keyword evidence="8" id="KW-1185">Reference proteome</keyword>
<keyword evidence="3 7" id="KW-0378">Hydrolase</keyword>
<dbReference type="InterPro" id="IPR017850">
    <property type="entry name" value="Alkaline_phosphatase_core_sf"/>
</dbReference>
<evidence type="ECO:0000256" key="4">
    <source>
        <dbReference type="ARBA" id="ARBA00022837"/>
    </source>
</evidence>
<dbReference type="Gene3D" id="3.40.720.10">
    <property type="entry name" value="Alkaline Phosphatase, subunit A"/>
    <property type="match status" value="1"/>
</dbReference>
<evidence type="ECO:0000313" key="8">
    <source>
        <dbReference type="Proteomes" id="UP000317429"/>
    </source>
</evidence>
<dbReference type="PROSITE" id="PS00523">
    <property type="entry name" value="SULFATASE_1"/>
    <property type="match status" value="1"/>
</dbReference>
<dbReference type="Pfam" id="PF00884">
    <property type="entry name" value="Sulfatase"/>
    <property type="match status" value="1"/>
</dbReference>
<dbReference type="CDD" id="cd16143">
    <property type="entry name" value="ARS_like"/>
    <property type="match status" value="1"/>
</dbReference>
<accession>A0A518DBX4</accession>
<proteinExistence type="inferred from homology"/>
<evidence type="ECO:0000259" key="6">
    <source>
        <dbReference type="Pfam" id="PF00884"/>
    </source>
</evidence>
<evidence type="ECO:0000256" key="5">
    <source>
        <dbReference type="SAM" id="SignalP"/>
    </source>
</evidence>